<evidence type="ECO:0000313" key="2">
    <source>
        <dbReference type="Proteomes" id="UP000256964"/>
    </source>
</evidence>
<dbReference type="EMBL" id="KZ857561">
    <property type="protein sequence ID" value="RDX40361.1"/>
    <property type="molecule type" value="Genomic_DNA"/>
</dbReference>
<dbReference type="OrthoDB" id="2750028at2759"/>
<protein>
    <recommendedName>
        <fullName evidence="3">Reverse transcriptase domain-containing protein</fullName>
    </recommendedName>
</protein>
<proteinExistence type="predicted"/>
<organism evidence="1 2">
    <name type="scientific">Lentinus brumalis</name>
    <dbReference type="NCBI Taxonomy" id="2498619"/>
    <lineage>
        <taxon>Eukaryota</taxon>
        <taxon>Fungi</taxon>
        <taxon>Dikarya</taxon>
        <taxon>Basidiomycota</taxon>
        <taxon>Agaricomycotina</taxon>
        <taxon>Agaricomycetes</taxon>
        <taxon>Polyporales</taxon>
        <taxon>Polyporaceae</taxon>
        <taxon>Lentinus</taxon>
    </lineage>
</organism>
<sequence length="156" mass="17674">MNPPAMLSEEVNELERVLNRITARSLPRHTQDTTSDQFFSRPFSLAAIDEVKQHTRTHNMRSAKRPDGVDYRSILDSEHYRTTVLESCALKVLTLLIERPGLGLQTRSGFRKHHRTQNPPLILHALIEKAHAMMGGSLLVVFMDLKNAFRALCSTG</sequence>
<keyword evidence="2" id="KW-1185">Reference proteome</keyword>
<gene>
    <name evidence="1" type="ORF">OH76DRAFT_1459525</name>
</gene>
<reference evidence="1 2" key="1">
    <citation type="journal article" date="2018" name="Biotechnol. Biofuels">
        <title>Integrative visual omics of the white-rot fungus Polyporus brumalis exposes the biotechnological potential of its oxidative enzymes for delignifying raw plant biomass.</title>
        <authorList>
            <person name="Miyauchi S."/>
            <person name="Rancon A."/>
            <person name="Drula E."/>
            <person name="Hage H."/>
            <person name="Chaduli D."/>
            <person name="Favel A."/>
            <person name="Grisel S."/>
            <person name="Henrissat B."/>
            <person name="Herpoel-Gimbert I."/>
            <person name="Ruiz-Duenas F.J."/>
            <person name="Chevret D."/>
            <person name="Hainaut M."/>
            <person name="Lin J."/>
            <person name="Wang M."/>
            <person name="Pangilinan J."/>
            <person name="Lipzen A."/>
            <person name="Lesage-Meessen L."/>
            <person name="Navarro D."/>
            <person name="Riley R."/>
            <person name="Grigoriev I.V."/>
            <person name="Zhou S."/>
            <person name="Raouche S."/>
            <person name="Rosso M.N."/>
        </authorList>
    </citation>
    <scope>NUCLEOTIDE SEQUENCE [LARGE SCALE GENOMIC DNA]</scope>
    <source>
        <strain evidence="1 2">BRFM 1820</strain>
    </source>
</reference>
<dbReference type="Proteomes" id="UP000256964">
    <property type="component" value="Unassembled WGS sequence"/>
</dbReference>
<accession>A0A371CJA0</accession>
<dbReference type="AlphaFoldDB" id="A0A371CJA0"/>
<evidence type="ECO:0000313" key="1">
    <source>
        <dbReference type="EMBL" id="RDX40361.1"/>
    </source>
</evidence>
<name>A0A371CJA0_9APHY</name>
<evidence type="ECO:0008006" key="3">
    <source>
        <dbReference type="Google" id="ProtNLM"/>
    </source>
</evidence>
<dbReference type="STRING" id="139420.A0A371CJA0"/>